<evidence type="ECO:0000313" key="3">
    <source>
        <dbReference type="Proteomes" id="UP000195447"/>
    </source>
</evidence>
<dbReference type="GeneID" id="79876834"/>
<name>A0A1Y4LXN4_9FIRM</name>
<organism evidence="2 3">
    <name type="scientific">Faecalitalea cylindroides</name>
    <dbReference type="NCBI Taxonomy" id="39483"/>
    <lineage>
        <taxon>Bacteria</taxon>
        <taxon>Bacillati</taxon>
        <taxon>Bacillota</taxon>
        <taxon>Erysipelotrichia</taxon>
        <taxon>Erysipelotrichales</taxon>
        <taxon>Erysipelotrichaceae</taxon>
        <taxon>Faecalitalea</taxon>
    </lineage>
</organism>
<reference evidence="3" key="1">
    <citation type="submission" date="2017-04" db="EMBL/GenBank/DDBJ databases">
        <title>Function of individual gut microbiota members based on whole genome sequencing of pure cultures obtained from chicken caecum.</title>
        <authorList>
            <person name="Medvecky M."/>
            <person name="Cejkova D."/>
            <person name="Polansky O."/>
            <person name="Karasova D."/>
            <person name="Kubasova T."/>
            <person name="Cizek A."/>
            <person name="Rychlik I."/>
        </authorList>
    </citation>
    <scope>NUCLEOTIDE SEQUENCE [LARGE SCALE GENOMIC DNA]</scope>
    <source>
        <strain evidence="3">An178</strain>
    </source>
</reference>
<dbReference type="SUPFAM" id="SSF116965">
    <property type="entry name" value="Hypothetical protein MPN330"/>
    <property type="match status" value="1"/>
</dbReference>
<protein>
    <submittedName>
        <fullName evidence="1">DUF3196 family protein</fullName>
    </submittedName>
</protein>
<evidence type="ECO:0000313" key="2">
    <source>
        <dbReference type="EMBL" id="OUP61354.1"/>
    </source>
</evidence>
<dbReference type="InterPro" id="IPR024503">
    <property type="entry name" value="DUF3196"/>
</dbReference>
<evidence type="ECO:0000313" key="1">
    <source>
        <dbReference type="EMBL" id="MDC0828938.1"/>
    </source>
</evidence>
<sequence>MNAYYLSLLKEIQKQIDDKSYQTAYDLIHQELELPYVPKEAMEVLEEYQKECLSHMDRPVRSADDEQLQAWIQGSLQQQEKAVSLLQNLNLRNYHDEVQTLLDSKLLDEYKGELIESLMEQKIDDSYIVIKNGLEITFIPSSIISKDEDDVLIRARELFDQWFSNNNPAFQNFCNRLLEQEVLEVRPFDFMDQDPYVLAKAIVRLVLEAFGQSDQLAAFIQIHELQDVADMPLEIERRGDNDD</sequence>
<proteinExistence type="predicted"/>
<dbReference type="RefSeq" id="WP_022355598.1">
    <property type="nucleotide sequence ID" value="NZ_CALHAA010000023.1"/>
</dbReference>
<gene>
    <name evidence="2" type="ORF">B5F14_03315</name>
    <name evidence="1" type="ORF">POG00_09515</name>
</gene>
<dbReference type="Pfam" id="PF11428">
    <property type="entry name" value="DUF3196"/>
    <property type="match status" value="1"/>
</dbReference>
<dbReference type="Proteomes" id="UP001220658">
    <property type="component" value="Unassembled WGS sequence"/>
</dbReference>
<dbReference type="EMBL" id="JAQNCK010000029">
    <property type="protein sequence ID" value="MDC0828938.1"/>
    <property type="molecule type" value="Genomic_DNA"/>
</dbReference>
<keyword evidence="3" id="KW-1185">Reference proteome</keyword>
<dbReference type="EMBL" id="NFKM01000004">
    <property type="protein sequence ID" value="OUP61354.1"/>
    <property type="molecule type" value="Genomic_DNA"/>
</dbReference>
<reference evidence="2" key="2">
    <citation type="journal article" date="2018" name="BMC Genomics">
        <title>Whole genome sequencing and function prediction of 133 gut anaerobes isolated from chicken caecum in pure cultures.</title>
        <authorList>
            <person name="Medvecky M."/>
            <person name="Cejkova D."/>
            <person name="Polansky O."/>
            <person name="Karasova D."/>
            <person name="Kubasova T."/>
            <person name="Cizek A."/>
            <person name="Rychlik I."/>
        </authorList>
    </citation>
    <scope>NUCLEOTIDE SEQUENCE</scope>
    <source>
        <strain evidence="2">An178</strain>
    </source>
</reference>
<accession>A0A1Y4LXN4</accession>
<dbReference type="Proteomes" id="UP000195447">
    <property type="component" value="Unassembled WGS sequence"/>
</dbReference>
<reference evidence="1" key="3">
    <citation type="submission" date="2023-01" db="EMBL/GenBank/DDBJ databases">
        <title>Human gut microbiome strain richness.</title>
        <authorList>
            <person name="Chen-Liaw A."/>
        </authorList>
    </citation>
    <scope>NUCLEOTIDE SEQUENCE</scope>
    <source>
        <strain evidence="1">D55st1_G4_D55t1_190419</strain>
    </source>
</reference>
<dbReference type="AlphaFoldDB" id="A0A1Y4LXN4"/>
<comment type="caution">
    <text evidence="2">The sequence shown here is derived from an EMBL/GenBank/DDBJ whole genome shotgun (WGS) entry which is preliminary data.</text>
</comment>